<keyword evidence="2 8" id="KW-0436">Ligase</keyword>
<feature type="binding site" evidence="8">
    <location>
        <position position="90"/>
    </location>
    <ligand>
        <name>Mg(2+)</name>
        <dbReference type="ChEBI" id="CHEBI:18420"/>
        <label>1</label>
    </ligand>
</feature>
<dbReference type="OrthoDB" id="9804441at2"/>
<dbReference type="KEGG" id="aft:BBF96_12990"/>
<dbReference type="FunFam" id="3.30.1330.10:FF:000004">
    <property type="entry name" value="Phosphoribosylformylglycinamidine synthase subunit PurL"/>
    <property type="match status" value="1"/>
</dbReference>
<feature type="binding site" evidence="8">
    <location>
        <position position="495"/>
    </location>
    <ligand>
        <name>ATP</name>
        <dbReference type="ChEBI" id="CHEBI:30616"/>
    </ligand>
</feature>
<dbReference type="AlphaFoldDB" id="A0A3S9T0W4"/>
<dbReference type="GO" id="GO:0004642">
    <property type="term" value="F:phosphoribosylformylglycinamidine synthase activity"/>
    <property type="evidence" value="ECO:0007669"/>
    <property type="project" value="UniProtKB-UniRule"/>
</dbReference>
<dbReference type="InterPro" id="IPR041609">
    <property type="entry name" value="PurL_linker"/>
</dbReference>
<dbReference type="EMBL" id="CP016379">
    <property type="protein sequence ID" value="AZR74233.1"/>
    <property type="molecule type" value="Genomic_DNA"/>
</dbReference>
<dbReference type="CDD" id="cd02203">
    <property type="entry name" value="PurL_repeat1"/>
    <property type="match status" value="1"/>
</dbReference>
<dbReference type="GO" id="GO:0000287">
    <property type="term" value="F:magnesium ion binding"/>
    <property type="evidence" value="ECO:0007669"/>
    <property type="project" value="UniProtKB-UniRule"/>
</dbReference>
<reference evidence="12 13" key="1">
    <citation type="submission" date="2016-07" db="EMBL/GenBank/DDBJ databases">
        <title>Genome and transcriptome analysis of iron-reducing fermentative bacteria Anoxybacter fermentans.</title>
        <authorList>
            <person name="Zeng X."/>
            <person name="Shao Z."/>
        </authorList>
    </citation>
    <scope>NUCLEOTIDE SEQUENCE [LARGE SCALE GENOMIC DNA]</scope>
    <source>
        <strain evidence="12 13">DY22613</strain>
    </source>
</reference>
<proteinExistence type="inferred from homology"/>
<dbReference type="Pfam" id="PF18072">
    <property type="entry name" value="FGAR-AT_linker"/>
    <property type="match status" value="1"/>
</dbReference>
<keyword evidence="7 8" id="KW-0460">Magnesium</keyword>
<dbReference type="CDD" id="cd02204">
    <property type="entry name" value="PurL_repeat2"/>
    <property type="match status" value="1"/>
</dbReference>
<evidence type="ECO:0000256" key="8">
    <source>
        <dbReference type="HAMAP-Rule" id="MF_00420"/>
    </source>
</evidence>
<dbReference type="GO" id="GO:0005737">
    <property type="term" value="C:cytoplasm"/>
    <property type="evidence" value="ECO:0007669"/>
    <property type="project" value="UniProtKB-SubCell"/>
</dbReference>
<dbReference type="SUPFAM" id="SSF55326">
    <property type="entry name" value="PurM N-terminal domain-like"/>
    <property type="match status" value="2"/>
</dbReference>
<evidence type="ECO:0000256" key="7">
    <source>
        <dbReference type="ARBA" id="ARBA00022842"/>
    </source>
</evidence>
<evidence type="ECO:0000313" key="13">
    <source>
        <dbReference type="Proteomes" id="UP000267250"/>
    </source>
</evidence>
<evidence type="ECO:0000256" key="3">
    <source>
        <dbReference type="ARBA" id="ARBA00022723"/>
    </source>
</evidence>
<feature type="domain" description="PurM-like C-terminal" evidence="10">
    <location>
        <begin position="571"/>
        <end position="708"/>
    </location>
</feature>
<comment type="function">
    <text evidence="8">Part of the phosphoribosylformylglycinamidine synthase complex involved in the purines biosynthetic pathway. Catalyzes the ATP-dependent conversion of formylglycinamide ribonucleotide (FGAR) and glutamine to yield formylglycinamidine ribonucleotide (FGAM) and glutamate. The FGAM synthase complex is composed of three subunits. PurQ produces an ammonia molecule by converting glutamine to glutamate. PurL transfers the ammonia molecule to FGAR to form FGAM in an ATP-dependent manner. PurS interacts with PurQ and PurL and is thought to assist in the transfer of the ammonia molecule from PurQ to PurL.</text>
</comment>
<keyword evidence="6 8" id="KW-0067">ATP-binding</keyword>
<dbReference type="UniPathway" id="UPA00074">
    <property type="reaction ID" value="UER00128"/>
</dbReference>
<feature type="binding site" evidence="8">
    <location>
        <position position="49"/>
    </location>
    <ligand>
        <name>ATP</name>
        <dbReference type="ChEBI" id="CHEBI:30616"/>
    </ligand>
</feature>
<feature type="active site" description="Proton acceptor" evidence="8">
    <location>
        <position position="92"/>
    </location>
</feature>
<feature type="domain" description="Phosphoribosylformylglycinamidine synthase linker" evidence="11">
    <location>
        <begin position="14"/>
        <end position="50"/>
    </location>
</feature>
<evidence type="ECO:0000313" key="12">
    <source>
        <dbReference type="EMBL" id="AZR74233.1"/>
    </source>
</evidence>
<keyword evidence="13" id="KW-1185">Reference proteome</keyword>
<dbReference type="HAMAP" id="MF_00420">
    <property type="entry name" value="PurL_2"/>
    <property type="match status" value="1"/>
</dbReference>
<comment type="pathway">
    <text evidence="8">Purine metabolism; IMP biosynthesis via de novo pathway; 5-amino-1-(5-phospho-D-ribosyl)imidazole from N(2)-formyl-N(1)-(5-phospho-D-ribosyl)glycinamide: step 1/2.</text>
</comment>
<evidence type="ECO:0000256" key="2">
    <source>
        <dbReference type="ARBA" id="ARBA00022598"/>
    </source>
</evidence>
<dbReference type="NCBIfam" id="TIGR01736">
    <property type="entry name" value="FGAM_synth_II"/>
    <property type="match status" value="1"/>
</dbReference>
<keyword evidence="3 8" id="KW-0479">Metal-binding</keyword>
<feature type="domain" description="PurM-like C-terminal" evidence="10">
    <location>
        <begin position="199"/>
        <end position="351"/>
    </location>
</feature>
<accession>A0A3S9T0W4</accession>
<keyword evidence="5 8" id="KW-0658">Purine biosynthesis</keyword>
<dbReference type="Gene3D" id="3.30.1330.10">
    <property type="entry name" value="PurM-like, N-terminal domain"/>
    <property type="match status" value="2"/>
</dbReference>
<dbReference type="GO" id="GO:0005524">
    <property type="term" value="F:ATP binding"/>
    <property type="evidence" value="ECO:0007669"/>
    <property type="project" value="UniProtKB-UniRule"/>
</dbReference>
<dbReference type="PANTHER" id="PTHR43555">
    <property type="entry name" value="PHOSPHORIBOSYLFORMYLGLYCINAMIDINE SYNTHASE SUBUNIT PURL"/>
    <property type="match status" value="1"/>
</dbReference>
<feature type="binding site" evidence="8">
    <location>
        <position position="265"/>
    </location>
    <ligand>
        <name>Mg(2+)</name>
        <dbReference type="ChEBI" id="CHEBI:18420"/>
        <label>2</label>
    </ligand>
</feature>
<feature type="active site" evidence="8">
    <location>
        <position position="46"/>
    </location>
</feature>
<feature type="binding site" evidence="8">
    <location>
        <position position="535"/>
    </location>
    <ligand>
        <name>substrate</name>
    </ligand>
</feature>
<feature type="domain" description="PurM-like N-terminal" evidence="9">
    <location>
        <begin position="71"/>
        <end position="186"/>
    </location>
</feature>
<evidence type="ECO:0000259" key="9">
    <source>
        <dbReference type="Pfam" id="PF00586"/>
    </source>
</evidence>
<name>A0A3S9T0W4_9FIRM</name>
<dbReference type="PANTHER" id="PTHR43555:SF1">
    <property type="entry name" value="PHOSPHORIBOSYLFORMYLGLYCINAMIDINE SYNTHASE SUBUNIT PURL"/>
    <property type="match status" value="1"/>
</dbReference>
<feature type="binding site" evidence="8">
    <location>
        <position position="113"/>
    </location>
    <ligand>
        <name>substrate</name>
    </ligand>
</feature>
<evidence type="ECO:0000259" key="10">
    <source>
        <dbReference type="Pfam" id="PF02769"/>
    </source>
</evidence>
<sequence>MLTAELKEKLAANGLTYDEYQRIIEILGRKPNDLELALYGVMWSEHCSYKHSKAQLKTLPTEGECVLQGPGENAGIIDIGGGMAAVFKIESHNHPSAIEPYQGAATGVGGIVRDVFAMGARPIALLDSLRFGDLSDEHVQYLFNGVVAGIADYGNSLGIPTVGGETYFNKSYQGNPLVNAMCVGVMPVSDMVTASASGVGNPVMIVGAATGRDGIKGASFASEELGENSEENRPSVQVGDPFMEKLLMEACLELIKTGAVVGIQDMGAAGLTSSSCEMASRAGTGIELDVALVPAREEGMTPYDFMLSESQERMLVVPKKGREEEVKAIFERWGLNAVVIGKVTDDGNLTIKENGKIVAQLPARSLAHDAPVYHPESRRPAYLDEVEKFDLNQIPLPADEEYNEILFKLISSPNLASKAWIYRQYDHMVRSNTVVLPGSDAAVIRVEGTDRGLAISTDCNSRYCYLNPRRGTMIAVAEAARNVVCSGGKPLAITDGMNFGNPEKPEIFYQFKESIAGMREACLALNTPVTGGNVSFYNECSGKAIYPTPIIGMVGVLENFEDAVTISFKDEGDLIFLIGINKEELGGSEYLSLIYGLETGQVPELDLKLEKAVQQAVLDAIRAKIIKSAHDCAEGGLAVALAECTFEQGLGAVIELDEDKIRPDALLFGETQSRIIVTIEEKDVERFMTICSVNNVPVQRLGRVQGDKLKINNWIEVEVTQLKFRWEEAIPCIMNQR</sequence>
<comment type="subunit">
    <text evidence="8">Monomer. Part of the FGAM synthase complex composed of 1 PurL, 1 PurQ and 2 PurS subunits.</text>
</comment>
<comment type="caution">
    <text evidence="8">Lacks conserved residue(s) required for the propagation of feature annotation.</text>
</comment>
<feature type="binding site" evidence="8">
    <location>
        <begin position="309"/>
        <end position="311"/>
    </location>
    <ligand>
        <name>substrate</name>
    </ligand>
</feature>
<keyword evidence="4 8" id="KW-0547">Nucleotide-binding</keyword>
<dbReference type="Pfam" id="PF02769">
    <property type="entry name" value="AIRS_C"/>
    <property type="match status" value="2"/>
</dbReference>
<dbReference type="NCBIfam" id="NF002290">
    <property type="entry name" value="PRK01213.1"/>
    <property type="match status" value="1"/>
</dbReference>
<feature type="binding site" evidence="8">
    <location>
        <position position="237"/>
    </location>
    <ligand>
        <name>substrate</name>
    </ligand>
</feature>
<feature type="binding site" evidence="8">
    <location>
        <position position="88"/>
    </location>
    <ligand>
        <name>ATP</name>
        <dbReference type="ChEBI" id="CHEBI:30616"/>
    </ligand>
</feature>
<keyword evidence="1 8" id="KW-0963">Cytoplasm</keyword>
<comment type="similarity">
    <text evidence="8">Belongs to the FGAMS family.</text>
</comment>
<feature type="binding site" evidence="8">
    <location>
        <begin position="91"/>
        <end position="94"/>
    </location>
    <ligand>
        <name>substrate</name>
    </ligand>
</feature>
<dbReference type="PIRSF" id="PIRSF001587">
    <property type="entry name" value="FGAM_synthase_II"/>
    <property type="match status" value="1"/>
</dbReference>
<dbReference type="InterPro" id="IPR036921">
    <property type="entry name" value="PurM-like_N_sf"/>
</dbReference>
<dbReference type="EC" id="6.3.5.3" evidence="8"/>
<evidence type="ECO:0000256" key="4">
    <source>
        <dbReference type="ARBA" id="ARBA00022741"/>
    </source>
</evidence>
<dbReference type="InterPro" id="IPR010074">
    <property type="entry name" value="PRibForGlyAmidine_synth_PurL"/>
</dbReference>
<feature type="domain" description="PurM-like N-terminal" evidence="9">
    <location>
        <begin position="438"/>
        <end position="556"/>
    </location>
</feature>
<dbReference type="SUPFAM" id="SSF56042">
    <property type="entry name" value="PurM C-terminal domain-like"/>
    <property type="match status" value="2"/>
</dbReference>
<gene>
    <name evidence="8" type="primary">purL</name>
    <name evidence="12" type="ORF">BBF96_12990</name>
</gene>
<dbReference type="Proteomes" id="UP000267250">
    <property type="component" value="Chromosome"/>
</dbReference>
<feature type="binding site" evidence="8">
    <location>
        <position position="114"/>
    </location>
    <ligand>
        <name>Mg(2+)</name>
        <dbReference type="ChEBI" id="CHEBI:18420"/>
        <label>2</label>
    </ligand>
</feature>
<dbReference type="Gene3D" id="3.90.650.10">
    <property type="entry name" value="PurM-like C-terminal domain"/>
    <property type="match status" value="2"/>
</dbReference>
<organism evidence="12 13">
    <name type="scientific">Anoxybacter fermentans</name>
    <dbReference type="NCBI Taxonomy" id="1323375"/>
    <lineage>
        <taxon>Bacteria</taxon>
        <taxon>Bacillati</taxon>
        <taxon>Bacillota</taxon>
        <taxon>Clostridia</taxon>
        <taxon>Halanaerobiales</taxon>
        <taxon>Anoxybacter</taxon>
    </lineage>
</organism>
<feature type="binding site" evidence="8">
    <location>
        <position position="533"/>
    </location>
    <ligand>
        <name>Mg(2+)</name>
        <dbReference type="ChEBI" id="CHEBI:18420"/>
        <label>1</label>
    </ligand>
</feature>
<protein>
    <recommendedName>
        <fullName evidence="8">Phosphoribosylformylglycinamidine synthase subunit PurL</fullName>
        <shortName evidence="8">FGAM synthase</shortName>
        <ecNumber evidence="8">6.3.5.3</ecNumber>
    </recommendedName>
    <alternativeName>
        <fullName evidence="8">Formylglycinamide ribonucleotide amidotransferase subunit II</fullName>
        <shortName evidence="8">FGAR amidotransferase II</shortName>
        <shortName evidence="8">FGAR-AT II</shortName>
    </alternativeName>
    <alternativeName>
        <fullName evidence="8">Glutamine amidotransferase PurL</fullName>
    </alternativeName>
    <alternativeName>
        <fullName evidence="8">Phosphoribosylformylglycinamidine synthase subunit II</fullName>
    </alternativeName>
</protein>
<evidence type="ECO:0000259" key="11">
    <source>
        <dbReference type="Pfam" id="PF18072"/>
    </source>
</evidence>
<dbReference type="InterPro" id="IPR010918">
    <property type="entry name" value="PurM-like_C_dom"/>
</dbReference>
<comment type="subcellular location">
    <subcellularLocation>
        <location evidence="8">Cytoplasm</location>
    </subcellularLocation>
</comment>
<dbReference type="RefSeq" id="WP_127017589.1">
    <property type="nucleotide sequence ID" value="NZ_CP016379.1"/>
</dbReference>
<evidence type="ECO:0000256" key="1">
    <source>
        <dbReference type="ARBA" id="ARBA00022490"/>
    </source>
</evidence>
<dbReference type="Pfam" id="PF00586">
    <property type="entry name" value="AIRS"/>
    <property type="match status" value="2"/>
</dbReference>
<dbReference type="GO" id="GO:0006189">
    <property type="term" value="P:'de novo' IMP biosynthetic process"/>
    <property type="evidence" value="ECO:0007669"/>
    <property type="project" value="UniProtKB-UniRule"/>
</dbReference>
<evidence type="ECO:0000256" key="6">
    <source>
        <dbReference type="ARBA" id="ARBA00022840"/>
    </source>
</evidence>
<dbReference type="InterPro" id="IPR036676">
    <property type="entry name" value="PurM-like_C_sf"/>
</dbReference>
<comment type="catalytic activity">
    <reaction evidence="8">
        <text>N(2)-formyl-N(1)-(5-phospho-beta-D-ribosyl)glycinamide + L-glutamine + ATP + H2O = 2-formamido-N(1)-(5-O-phospho-beta-D-ribosyl)acetamidine + L-glutamate + ADP + phosphate + H(+)</text>
        <dbReference type="Rhea" id="RHEA:17129"/>
        <dbReference type="ChEBI" id="CHEBI:15377"/>
        <dbReference type="ChEBI" id="CHEBI:15378"/>
        <dbReference type="ChEBI" id="CHEBI:29985"/>
        <dbReference type="ChEBI" id="CHEBI:30616"/>
        <dbReference type="ChEBI" id="CHEBI:43474"/>
        <dbReference type="ChEBI" id="CHEBI:58359"/>
        <dbReference type="ChEBI" id="CHEBI:147286"/>
        <dbReference type="ChEBI" id="CHEBI:147287"/>
        <dbReference type="ChEBI" id="CHEBI:456216"/>
        <dbReference type="EC" id="6.3.5.3"/>
    </reaction>
</comment>
<feature type="binding site" evidence="8">
    <location>
        <position position="532"/>
    </location>
    <ligand>
        <name>ATP</name>
        <dbReference type="ChEBI" id="CHEBI:30616"/>
    </ligand>
</feature>
<dbReference type="InterPro" id="IPR016188">
    <property type="entry name" value="PurM-like_N"/>
</dbReference>
<evidence type="ECO:0000256" key="5">
    <source>
        <dbReference type="ARBA" id="ARBA00022755"/>
    </source>
</evidence>